<comment type="caution">
    <text evidence="2">The sequence shown here is derived from an EMBL/GenBank/DDBJ whole genome shotgun (WGS) entry which is preliminary data.</text>
</comment>
<accession>A0AAD3TP14</accession>
<reference evidence="2" key="2">
    <citation type="submission" date="2023-06" db="EMBL/GenBank/DDBJ databases">
        <authorList>
            <person name="Kobayashi Y."/>
            <person name="Kayamori A."/>
            <person name="Aoki K."/>
            <person name="Shiwa Y."/>
            <person name="Fujita N."/>
            <person name="Sugita T."/>
            <person name="Iwasaki W."/>
            <person name="Tanaka N."/>
            <person name="Takashima M."/>
        </authorList>
    </citation>
    <scope>NUCLEOTIDE SEQUENCE</scope>
    <source>
        <strain evidence="2">HIS016</strain>
    </source>
</reference>
<reference evidence="2" key="1">
    <citation type="journal article" date="2023" name="BMC Genomics">
        <title>Chromosome-level genome assemblies of Cutaneotrichosporon spp. (Trichosporonales, Basidiomycota) reveal imbalanced evolution between nucleotide sequences and chromosome synteny.</title>
        <authorList>
            <person name="Kobayashi Y."/>
            <person name="Kayamori A."/>
            <person name="Aoki K."/>
            <person name="Shiwa Y."/>
            <person name="Matsutani M."/>
            <person name="Fujita N."/>
            <person name="Sugita T."/>
            <person name="Iwasaki W."/>
            <person name="Tanaka N."/>
            <person name="Takashima M."/>
        </authorList>
    </citation>
    <scope>NUCLEOTIDE SEQUENCE</scope>
    <source>
        <strain evidence="2">HIS016</strain>
    </source>
</reference>
<evidence type="ECO:0000256" key="1">
    <source>
        <dbReference type="SAM" id="MobiDB-lite"/>
    </source>
</evidence>
<proteinExistence type="predicted"/>
<name>A0AAD3TP14_9TREE</name>
<organism evidence="2 3">
    <name type="scientific">Cutaneotrichosporon spelunceum</name>
    <dbReference type="NCBI Taxonomy" id="1672016"/>
    <lineage>
        <taxon>Eukaryota</taxon>
        <taxon>Fungi</taxon>
        <taxon>Dikarya</taxon>
        <taxon>Basidiomycota</taxon>
        <taxon>Agaricomycotina</taxon>
        <taxon>Tremellomycetes</taxon>
        <taxon>Trichosporonales</taxon>
        <taxon>Trichosporonaceae</taxon>
        <taxon>Cutaneotrichosporon</taxon>
    </lineage>
</organism>
<protein>
    <submittedName>
        <fullName evidence="2">Uncharacterized protein</fullName>
    </submittedName>
</protein>
<dbReference type="Proteomes" id="UP001222932">
    <property type="component" value="Unassembled WGS sequence"/>
</dbReference>
<evidence type="ECO:0000313" key="3">
    <source>
        <dbReference type="Proteomes" id="UP001222932"/>
    </source>
</evidence>
<evidence type="ECO:0000313" key="2">
    <source>
        <dbReference type="EMBL" id="GMK54401.1"/>
    </source>
</evidence>
<feature type="compositionally biased region" description="Polar residues" evidence="1">
    <location>
        <begin position="83"/>
        <end position="101"/>
    </location>
</feature>
<keyword evidence="3" id="KW-1185">Reference proteome</keyword>
<feature type="compositionally biased region" description="Acidic residues" evidence="1">
    <location>
        <begin position="139"/>
        <end position="156"/>
    </location>
</feature>
<feature type="region of interest" description="Disordered" evidence="1">
    <location>
        <begin position="1"/>
        <end position="29"/>
    </location>
</feature>
<sequence>MRTPTPTRSPRWRMRFPHTPSLPGSPPSAHLHLPVLEPEFQLEPLFLSADPNDAVMAMLATAFLAMIQRGSAARTLAEPSAQIAPSASKTSTVSSTISNPGSDGVENDEHVGIRHSMDNGGVLNRDYEVEPHDRVPSYDSEDEFYDSTDGEFDCGDEQANPFYNRRAGYSSASSSEPVEIRPPPELPPVVVDLAHMPDSDDEDEDWGNLDGIDDGPGRAAARRLGRKVCRMLLRHRSESSIYRLLRGVDVEDSRKKQKKDGTMPTRRVGEVGGYEDVATYFEVSRDVLWDIKVFDDWAREYLARGHGAALVLRSAFLRRSPVLSGHCERPTSDVYAKPPGPRKRARSRLELDEDTDETLGSPWPRAKRAHYIQLPRQSGESGESHQSQAGNSQHDSFLGPTGSRANSRPTLPRAISSRRPESAVRKSAACCETQEAGKSAAHREAQEAGEGAACREGQFARGTAPAPGWLYCQSQRPRHG</sequence>
<gene>
    <name evidence="2" type="ORF">CspeluHIS016_0109870</name>
</gene>
<feature type="region of interest" description="Disordered" evidence="1">
    <location>
        <begin position="326"/>
        <end position="427"/>
    </location>
</feature>
<dbReference type="EMBL" id="BTCM01000001">
    <property type="protein sequence ID" value="GMK54401.1"/>
    <property type="molecule type" value="Genomic_DNA"/>
</dbReference>
<dbReference type="AlphaFoldDB" id="A0AAD3TP14"/>
<feature type="compositionally biased region" description="Basic and acidic residues" evidence="1">
    <location>
        <begin position="125"/>
        <end position="136"/>
    </location>
</feature>
<feature type="compositionally biased region" description="Low complexity" evidence="1">
    <location>
        <begin position="377"/>
        <end position="388"/>
    </location>
</feature>
<feature type="compositionally biased region" description="Basic and acidic residues" evidence="1">
    <location>
        <begin position="107"/>
        <end position="117"/>
    </location>
</feature>
<feature type="region of interest" description="Disordered" evidence="1">
    <location>
        <begin position="82"/>
        <end position="186"/>
    </location>
</feature>